<feature type="domain" description="Protein FecR C-terminal" evidence="2">
    <location>
        <begin position="304"/>
        <end position="373"/>
    </location>
</feature>
<evidence type="ECO:0000259" key="1">
    <source>
        <dbReference type="Pfam" id="PF04773"/>
    </source>
</evidence>
<organism evidence="3 4">
    <name type="scientific">Formosa agariphila (strain DSM 15362 / KCTC 12365 / LMG 23005 / KMM 3901 / M-2Alg 35-1)</name>
    <dbReference type="NCBI Taxonomy" id="1347342"/>
    <lineage>
        <taxon>Bacteria</taxon>
        <taxon>Pseudomonadati</taxon>
        <taxon>Bacteroidota</taxon>
        <taxon>Flavobacteriia</taxon>
        <taxon>Flavobacteriales</taxon>
        <taxon>Flavobacteriaceae</taxon>
        <taxon>Formosa</taxon>
    </lineage>
</organism>
<proteinExistence type="predicted"/>
<accession>T2KM98</accession>
<dbReference type="GO" id="GO:0016989">
    <property type="term" value="F:sigma factor antagonist activity"/>
    <property type="evidence" value="ECO:0007669"/>
    <property type="project" value="TreeGrafter"/>
</dbReference>
<dbReference type="PANTHER" id="PTHR30273">
    <property type="entry name" value="PERIPLASMIC SIGNAL SENSOR AND SIGMA FACTOR ACTIVATOR FECR-RELATED"/>
    <property type="match status" value="1"/>
</dbReference>
<evidence type="ECO:0000313" key="4">
    <source>
        <dbReference type="Proteomes" id="UP000016160"/>
    </source>
</evidence>
<dbReference type="PANTHER" id="PTHR30273:SF2">
    <property type="entry name" value="PROTEIN FECR"/>
    <property type="match status" value="1"/>
</dbReference>
<dbReference type="STRING" id="1347342.BN863_18540"/>
<dbReference type="AlphaFoldDB" id="T2KM98"/>
<protein>
    <submittedName>
        <fullName evidence="3">Anti-sigma factor</fullName>
    </submittedName>
</protein>
<dbReference type="Pfam" id="PF16344">
    <property type="entry name" value="FecR_C"/>
    <property type="match status" value="1"/>
</dbReference>
<dbReference type="PIRSF" id="PIRSF018266">
    <property type="entry name" value="FecR"/>
    <property type="match status" value="1"/>
</dbReference>
<dbReference type="Gene3D" id="2.60.120.1440">
    <property type="match status" value="1"/>
</dbReference>
<evidence type="ECO:0000259" key="2">
    <source>
        <dbReference type="Pfam" id="PF16344"/>
    </source>
</evidence>
<dbReference type="PATRIC" id="fig|1347342.6.peg.1858"/>
<dbReference type="Pfam" id="PF04773">
    <property type="entry name" value="FecR"/>
    <property type="match status" value="1"/>
</dbReference>
<sequence>MSKQIVTSLLKDEKPSALESSDLFSQEEKAEVVKRLTDKSEIESRLALKNKIDSKADWQTLKSKLNIPKKTYYWQYATAASVALIVTLTFLFNKNNTLHNEPVIVDTKIEIGSCKAVLTLSDGSVVALDSTNTYNNKCVKGNGSEIIYGVSETENQNLEFNYLTVPRGGQYHVELSDGTDVWLNSDSQLKYPVNFIKGHPREVELVYGEAYLEVSKSTENHGTAFILKTKQQDITVLGTIFNVKAYIDEADIVTTLVEGSVAVSNSINKNILKPSEQSKLSQDKDDFEISTVEVDEFISWHKGKFSFTNKSLAEIMKVLSRWYDVDILIVNEDLENIGFTGVISKKQPIENILGIIQNTNNMKYTIENKHITIE</sequence>
<dbReference type="EMBL" id="HG315671">
    <property type="protein sequence ID" value="CDF79566.1"/>
    <property type="molecule type" value="Genomic_DNA"/>
</dbReference>
<dbReference type="Proteomes" id="UP000016160">
    <property type="component" value="Chromosome"/>
</dbReference>
<reference evidence="3 4" key="1">
    <citation type="journal article" date="2013" name="Appl. Environ. Microbiol.">
        <title>The genome of the alga-associated marine flavobacterium Formosa agariphila KMM 3901T reveals a broad potential for degradation of algal polysaccharides.</title>
        <authorList>
            <person name="Mann A.J."/>
            <person name="Hahnke R.L."/>
            <person name="Huang S."/>
            <person name="Werner J."/>
            <person name="Xing P."/>
            <person name="Barbeyron T."/>
            <person name="Huettel B."/>
            <person name="Stueber K."/>
            <person name="Reinhardt R."/>
            <person name="Harder J."/>
            <person name="Gloeckner F.O."/>
            <person name="Amann R.I."/>
            <person name="Teeling H."/>
        </authorList>
    </citation>
    <scope>NUCLEOTIDE SEQUENCE [LARGE SCALE GENOMIC DNA]</scope>
    <source>
        <strain evidence="4">DSM 15362 / KCTC 12365 / LMG 23005 / KMM 3901</strain>
    </source>
</reference>
<gene>
    <name evidence="3" type="ORF">BN863_18540</name>
</gene>
<dbReference type="InterPro" id="IPR032508">
    <property type="entry name" value="FecR_C"/>
</dbReference>
<keyword evidence="4" id="KW-1185">Reference proteome</keyword>
<dbReference type="InterPro" id="IPR006860">
    <property type="entry name" value="FecR"/>
</dbReference>
<dbReference type="eggNOG" id="COG3712">
    <property type="taxonomic scope" value="Bacteria"/>
</dbReference>
<feature type="domain" description="FecR protein" evidence="1">
    <location>
        <begin position="164"/>
        <end position="261"/>
    </location>
</feature>
<name>T2KM98_FORAG</name>
<dbReference type="HOGENOM" id="CLU_050192_1_1_10"/>
<dbReference type="InterPro" id="IPR012373">
    <property type="entry name" value="Ferrdict_sens_TM"/>
</dbReference>
<dbReference type="Gene3D" id="3.55.50.30">
    <property type="match status" value="1"/>
</dbReference>
<evidence type="ECO:0000313" key="3">
    <source>
        <dbReference type="EMBL" id="CDF79566.1"/>
    </source>
</evidence>